<comment type="caution">
    <text evidence="2">The sequence shown here is derived from an EMBL/GenBank/DDBJ whole genome shotgun (WGS) entry which is preliminary data.</text>
</comment>
<gene>
    <name evidence="2" type="ORF">ACFPMG_15845</name>
</gene>
<dbReference type="RefSeq" id="WP_376996077.1">
    <property type="nucleotide sequence ID" value="NZ_JBHSLC010000030.1"/>
</dbReference>
<dbReference type="EMBL" id="JBHSLC010000030">
    <property type="protein sequence ID" value="MFC5356485.1"/>
    <property type="molecule type" value="Genomic_DNA"/>
</dbReference>
<accession>A0ABW0G638</accession>
<organism evidence="2 3">
    <name type="scientific">Azospirillum himalayense</name>
    <dbReference type="NCBI Taxonomy" id="654847"/>
    <lineage>
        <taxon>Bacteria</taxon>
        <taxon>Pseudomonadati</taxon>
        <taxon>Pseudomonadota</taxon>
        <taxon>Alphaproteobacteria</taxon>
        <taxon>Rhodospirillales</taxon>
        <taxon>Azospirillaceae</taxon>
        <taxon>Azospirillum</taxon>
    </lineage>
</organism>
<keyword evidence="1" id="KW-0732">Signal</keyword>
<evidence type="ECO:0000313" key="2">
    <source>
        <dbReference type="EMBL" id="MFC5356485.1"/>
    </source>
</evidence>
<dbReference type="Proteomes" id="UP001596166">
    <property type="component" value="Unassembled WGS sequence"/>
</dbReference>
<feature type="chain" id="PRO_5045338282" evidence="1">
    <location>
        <begin position="29"/>
        <end position="47"/>
    </location>
</feature>
<reference evidence="3" key="1">
    <citation type="journal article" date="2019" name="Int. J. Syst. Evol. Microbiol.">
        <title>The Global Catalogue of Microorganisms (GCM) 10K type strain sequencing project: providing services to taxonomists for standard genome sequencing and annotation.</title>
        <authorList>
            <consortium name="The Broad Institute Genomics Platform"/>
            <consortium name="The Broad Institute Genome Sequencing Center for Infectious Disease"/>
            <person name="Wu L."/>
            <person name="Ma J."/>
        </authorList>
    </citation>
    <scope>NUCLEOTIDE SEQUENCE [LARGE SCALE GENOMIC DNA]</scope>
    <source>
        <strain evidence="3">CCUG 58760</strain>
    </source>
</reference>
<name>A0ABW0G638_9PROT</name>
<proteinExistence type="predicted"/>
<evidence type="ECO:0000256" key="1">
    <source>
        <dbReference type="SAM" id="SignalP"/>
    </source>
</evidence>
<feature type="signal peptide" evidence="1">
    <location>
        <begin position="1"/>
        <end position="28"/>
    </location>
</feature>
<protein>
    <submittedName>
        <fullName evidence="2">Uncharacterized protein</fullName>
    </submittedName>
</protein>
<sequence>MKLPLKLPTTKKLTAVAGFVALVAAAAAVDKFAGTNLLPWVLAFGGG</sequence>
<evidence type="ECO:0000313" key="3">
    <source>
        <dbReference type="Proteomes" id="UP001596166"/>
    </source>
</evidence>
<keyword evidence="3" id="KW-1185">Reference proteome</keyword>